<sequence>MLPDTYLTLHEQRAAELRALAAADALVPRREDHRIRTHVGLKLVEWGTRLAQPAPPRHRTRIA</sequence>
<reference evidence="2" key="1">
    <citation type="journal article" date="2019" name="Int. J. Syst. Evol. Microbiol.">
        <title>The Global Catalogue of Microorganisms (GCM) 10K type strain sequencing project: providing services to taxonomists for standard genome sequencing and annotation.</title>
        <authorList>
            <consortium name="The Broad Institute Genomics Platform"/>
            <consortium name="The Broad Institute Genome Sequencing Center for Infectious Disease"/>
            <person name="Wu L."/>
            <person name="Ma J."/>
        </authorList>
    </citation>
    <scope>NUCLEOTIDE SEQUENCE [LARGE SCALE GENOMIC DNA]</scope>
    <source>
        <strain evidence="2">JCM 5067</strain>
    </source>
</reference>
<accession>A0ABP3RN88</accession>
<evidence type="ECO:0000313" key="1">
    <source>
        <dbReference type="EMBL" id="GAA0610956.1"/>
    </source>
</evidence>
<comment type="caution">
    <text evidence="1">The sequence shown here is derived from an EMBL/GenBank/DDBJ whole genome shotgun (WGS) entry which is preliminary data.</text>
</comment>
<gene>
    <name evidence="1" type="ORF">GCM10010394_46020</name>
</gene>
<proteinExistence type="predicted"/>
<name>A0ABP3RN88_9ACTN</name>
<keyword evidence="2" id="KW-1185">Reference proteome</keyword>
<evidence type="ECO:0000313" key="2">
    <source>
        <dbReference type="Proteomes" id="UP001500668"/>
    </source>
</evidence>
<organism evidence="1 2">
    <name type="scientific">Streptomyces crystallinus</name>
    <dbReference type="NCBI Taxonomy" id="68191"/>
    <lineage>
        <taxon>Bacteria</taxon>
        <taxon>Bacillati</taxon>
        <taxon>Actinomycetota</taxon>
        <taxon>Actinomycetes</taxon>
        <taxon>Kitasatosporales</taxon>
        <taxon>Streptomycetaceae</taxon>
        <taxon>Streptomyces</taxon>
    </lineage>
</organism>
<dbReference type="EMBL" id="BAAACA010000032">
    <property type="protein sequence ID" value="GAA0610956.1"/>
    <property type="molecule type" value="Genomic_DNA"/>
</dbReference>
<protein>
    <submittedName>
        <fullName evidence="1">Uncharacterized protein</fullName>
    </submittedName>
</protein>
<dbReference type="Proteomes" id="UP001500668">
    <property type="component" value="Unassembled WGS sequence"/>
</dbReference>
<dbReference type="RefSeq" id="WP_344076107.1">
    <property type="nucleotide sequence ID" value="NZ_BAAACA010000032.1"/>
</dbReference>